<feature type="transmembrane region" description="Helical" evidence="13">
    <location>
        <begin position="414"/>
        <end position="436"/>
    </location>
</feature>
<dbReference type="RefSeq" id="WP_330512611.1">
    <property type="nucleotide sequence ID" value="NZ_MCIA01000010.1"/>
</dbReference>
<dbReference type="PANTHER" id="PTHR43298">
    <property type="entry name" value="MULTIDRUG RESISTANCE PROTEIN NORM-RELATED"/>
    <property type="match status" value="1"/>
</dbReference>
<dbReference type="PIRSF" id="PIRSF006603">
    <property type="entry name" value="DinF"/>
    <property type="match status" value="1"/>
</dbReference>
<keyword evidence="5" id="KW-0813">Transport</keyword>
<keyword evidence="6" id="KW-0050">Antiport</keyword>
<keyword evidence="9 13" id="KW-1133">Transmembrane helix</keyword>
<dbReference type="NCBIfam" id="TIGR00797">
    <property type="entry name" value="matE"/>
    <property type="match status" value="1"/>
</dbReference>
<feature type="transmembrane region" description="Helical" evidence="13">
    <location>
        <begin position="315"/>
        <end position="333"/>
    </location>
</feature>
<protein>
    <recommendedName>
        <fullName evidence="4">Probable multidrug resistance protein NorM</fullName>
    </recommendedName>
    <alternativeName>
        <fullName evidence="12">Multidrug-efflux transporter</fullName>
    </alternativeName>
</protein>
<evidence type="ECO:0000256" key="3">
    <source>
        <dbReference type="ARBA" id="ARBA00010199"/>
    </source>
</evidence>
<evidence type="ECO:0000256" key="12">
    <source>
        <dbReference type="ARBA" id="ARBA00031636"/>
    </source>
</evidence>
<evidence type="ECO:0000256" key="6">
    <source>
        <dbReference type="ARBA" id="ARBA00022449"/>
    </source>
</evidence>
<keyword evidence="11 13" id="KW-0472">Membrane</keyword>
<proteinExistence type="inferred from homology"/>
<evidence type="ECO:0000256" key="8">
    <source>
        <dbReference type="ARBA" id="ARBA00022692"/>
    </source>
</evidence>
<feature type="transmembrane region" description="Helical" evidence="13">
    <location>
        <begin position="193"/>
        <end position="213"/>
    </location>
</feature>
<dbReference type="Proteomes" id="UP000284277">
    <property type="component" value="Unassembled WGS sequence"/>
</dbReference>
<feature type="transmembrane region" description="Helical" evidence="13">
    <location>
        <begin position="167"/>
        <end position="187"/>
    </location>
</feature>
<evidence type="ECO:0000256" key="11">
    <source>
        <dbReference type="ARBA" id="ARBA00023136"/>
    </source>
</evidence>
<keyword evidence="15" id="KW-1185">Reference proteome</keyword>
<feature type="transmembrane region" description="Helical" evidence="13">
    <location>
        <begin position="133"/>
        <end position="155"/>
    </location>
</feature>
<name>A0A419T564_9FIRM</name>
<dbReference type="InterPro" id="IPR002528">
    <property type="entry name" value="MATE_fam"/>
</dbReference>
<evidence type="ECO:0000256" key="10">
    <source>
        <dbReference type="ARBA" id="ARBA00023065"/>
    </source>
</evidence>
<feature type="transmembrane region" description="Helical" evidence="13">
    <location>
        <begin position="353"/>
        <end position="374"/>
    </location>
</feature>
<dbReference type="GO" id="GO:0005886">
    <property type="term" value="C:plasma membrane"/>
    <property type="evidence" value="ECO:0007669"/>
    <property type="project" value="UniProtKB-SubCell"/>
</dbReference>
<feature type="transmembrane region" description="Helical" evidence="13">
    <location>
        <begin position="386"/>
        <end position="408"/>
    </location>
</feature>
<dbReference type="InterPro" id="IPR048279">
    <property type="entry name" value="MdtK-like"/>
</dbReference>
<gene>
    <name evidence="14" type="ORF">BET01_17335</name>
</gene>
<dbReference type="EMBL" id="MCIA01000010">
    <property type="protein sequence ID" value="RKD32670.1"/>
    <property type="molecule type" value="Genomic_DNA"/>
</dbReference>
<evidence type="ECO:0000313" key="15">
    <source>
        <dbReference type="Proteomes" id="UP000284277"/>
    </source>
</evidence>
<sequence length="449" mass="48967">MMKDMTKGNIPKQLIGFSIPLVLGNLFQLTYNAVDSIVVGKFAGEKALAAVGTGNPVMNIMILGITGICIGASVLMSEFYGSGKYDRLKKEVSTILLFGTYFSLAVAILGAIFSGSILGLLQVPEEIMKDAVIYLRVIFLGMPFTFFYNAVASALRSVGDSKTPVRFLAFASVLNAVLDLLLVGVFGMSVFGAALSTIIAEAASAVLCIWHVYRKVPLLRLGKQDFRLDRDLLGLTLRHGSITALQQSCQPIGKLLIQGMINPLGVSTIAAFNAVNRVDDFAFTPEQSIASGMMTFIAQNRGAGNKERVKKGFRYGLFTQFGYWVIICVVILLCKEPVMRLFVSEGDTGLVPLGSKYLGLMAFFYLMPAFTNGLQGFFRGMGDMSITLISTLIQISVRVVFVSLLVPVMGLTGVAFACLAGWSCMLLVEVPYYYWYKKRSKLLQEKTDD</sequence>
<feature type="transmembrane region" description="Helical" evidence="13">
    <location>
        <begin position="95"/>
        <end position="121"/>
    </location>
</feature>
<evidence type="ECO:0000256" key="2">
    <source>
        <dbReference type="ARBA" id="ARBA00004651"/>
    </source>
</evidence>
<accession>A0A419T564</accession>
<dbReference type="PANTHER" id="PTHR43298:SF2">
    <property type="entry name" value="FMN_FAD EXPORTER YEEO-RELATED"/>
    <property type="match status" value="1"/>
</dbReference>
<comment type="caution">
    <text evidence="14">The sequence shown here is derived from an EMBL/GenBank/DDBJ whole genome shotgun (WGS) entry which is preliminary data.</text>
</comment>
<dbReference type="GO" id="GO:0042910">
    <property type="term" value="F:xenobiotic transmembrane transporter activity"/>
    <property type="evidence" value="ECO:0007669"/>
    <property type="project" value="InterPro"/>
</dbReference>
<evidence type="ECO:0000256" key="7">
    <source>
        <dbReference type="ARBA" id="ARBA00022475"/>
    </source>
</evidence>
<comment type="similarity">
    <text evidence="3">Belongs to the multi antimicrobial extrusion (MATE) (TC 2.A.66.1) family.</text>
</comment>
<dbReference type="Pfam" id="PF01554">
    <property type="entry name" value="MatE"/>
    <property type="match status" value="2"/>
</dbReference>
<dbReference type="GO" id="GO:0006811">
    <property type="term" value="P:monoatomic ion transport"/>
    <property type="evidence" value="ECO:0007669"/>
    <property type="project" value="UniProtKB-KW"/>
</dbReference>
<evidence type="ECO:0000256" key="4">
    <source>
        <dbReference type="ARBA" id="ARBA00020268"/>
    </source>
</evidence>
<reference evidence="14 15" key="1">
    <citation type="submission" date="2016-08" db="EMBL/GenBank/DDBJ databases">
        <title>A new outlook on sporulation: Clostridium algidixylanolyticum.</title>
        <authorList>
            <person name="Poppleton D.I."/>
            <person name="Gribaldo S."/>
        </authorList>
    </citation>
    <scope>NUCLEOTIDE SEQUENCE [LARGE SCALE GENOMIC DNA]</scope>
    <source>
        <strain evidence="14 15">SPL73</strain>
    </source>
</reference>
<dbReference type="InterPro" id="IPR050222">
    <property type="entry name" value="MATE_MdtK"/>
</dbReference>
<evidence type="ECO:0000256" key="9">
    <source>
        <dbReference type="ARBA" id="ARBA00022989"/>
    </source>
</evidence>
<feature type="transmembrane region" description="Helical" evidence="13">
    <location>
        <begin position="56"/>
        <end position="75"/>
    </location>
</feature>
<comment type="subcellular location">
    <subcellularLocation>
        <location evidence="2">Cell membrane</location>
        <topology evidence="2">Multi-pass membrane protein</topology>
    </subcellularLocation>
</comment>
<dbReference type="CDD" id="cd13138">
    <property type="entry name" value="MATE_yoeA_like"/>
    <property type="match status" value="1"/>
</dbReference>
<evidence type="ECO:0000256" key="1">
    <source>
        <dbReference type="ARBA" id="ARBA00003408"/>
    </source>
</evidence>
<evidence type="ECO:0000256" key="5">
    <source>
        <dbReference type="ARBA" id="ARBA00022448"/>
    </source>
</evidence>
<keyword evidence="8 13" id="KW-0812">Transmembrane</keyword>
<keyword evidence="7" id="KW-1003">Cell membrane</keyword>
<dbReference type="GO" id="GO:0015297">
    <property type="term" value="F:antiporter activity"/>
    <property type="evidence" value="ECO:0007669"/>
    <property type="project" value="UniProtKB-KW"/>
</dbReference>
<evidence type="ECO:0000313" key="14">
    <source>
        <dbReference type="EMBL" id="RKD32670.1"/>
    </source>
</evidence>
<organism evidence="14 15">
    <name type="scientific">Lacrimispora algidixylanolytica</name>
    <dbReference type="NCBI Taxonomy" id="94868"/>
    <lineage>
        <taxon>Bacteria</taxon>
        <taxon>Bacillati</taxon>
        <taxon>Bacillota</taxon>
        <taxon>Clostridia</taxon>
        <taxon>Lachnospirales</taxon>
        <taxon>Lachnospiraceae</taxon>
        <taxon>Lacrimispora</taxon>
    </lineage>
</organism>
<keyword evidence="10" id="KW-0406">Ion transport</keyword>
<evidence type="ECO:0000256" key="13">
    <source>
        <dbReference type="SAM" id="Phobius"/>
    </source>
</evidence>
<comment type="function">
    <text evidence="1">Multidrug efflux pump.</text>
</comment>
<dbReference type="AlphaFoldDB" id="A0A419T564"/>